<dbReference type="RefSeq" id="XP_013270769.1">
    <property type="nucleotide sequence ID" value="XM_013415315.1"/>
</dbReference>
<dbReference type="VEuPathDB" id="FungiDB:Z518_07186"/>
<keyword evidence="2" id="KW-1185">Reference proteome</keyword>
<dbReference type="InterPro" id="IPR021109">
    <property type="entry name" value="Peptidase_aspartic_dom_sf"/>
</dbReference>
<dbReference type="GeneID" id="25295257"/>
<evidence type="ECO:0000313" key="1">
    <source>
        <dbReference type="EMBL" id="KIX03633.1"/>
    </source>
</evidence>
<dbReference type="Proteomes" id="UP000053617">
    <property type="component" value="Unassembled WGS sequence"/>
</dbReference>
<name>A0A0D2GZL2_9EURO</name>
<evidence type="ECO:0008006" key="3">
    <source>
        <dbReference type="Google" id="ProtNLM"/>
    </source>
</evidence>
<accession>A0A0D2GZL2</accession>
<sequence>MFRPPSSGASTDLEVFSPLIGTGGEASKPSLIQAISSGTKKYKSKEIIQRTFPHNSPEVVRSQLPLILHGQSESAVVDTGAKENVMSEKLARKLNLTVHKLGEATHNFVNAIGQNIKAIGYAEIRCSLREEPSQFSDTRFWIFPKMAVPLVVGRKFLEQTKGLTKLRHCLQKIIPSKGLNLRDLHIELPRWRLSCRVGDSTVLANPDTGSDLDLISSSYVRQSGFRLRNLKSNRQYVQFADGSQKRLSGVGSVPFGLGFSAKE</sequence>
<dbReference type="CDD" id="cd00303">
    <property type="entry name" value="retropepsin_like"/>
    <property type="match status" value="2"/>
</dbReference>
<protein>
    <recommendedName>
        <fullName evidence="3">Peptidase A2 domain-containing protein</fullName>
    </recommendedName>
</protein>
<dbReference type="STRING" id="1442369.A0A0D2GZL2"/>
<reference evidence="1 2" key="1">
    <citation type="submission" date="2015-01" db="EMBL/GenBank/DDBJ databases">
        <title>The Genome Sequence of Rhinocladiella mackenzie CBS 650.93.</title>
        <authorList>
            <consortium name="The Broad Institute Genomics Platform"/>
            <person name="Cuomo C."/>
            <person name="de Hoog S."/>
            <person name="Gorbushina A."/>
            <person name="Stielow B."/>
            <person name="Teixiera M."/>
            <person name="Abouelleil A."/>
            <person name="Chapman S.B."/>
            <person name="Priest M."/>
            <person name="Young S.K."/>
            <person name="Wortman J."/>
            <person name="Nusbaum C."/>
            <person name="Birren B."/>
        </authorList>
    </citation>
    <scope>NUCLEOTIDE SEQUENCE [LARGE SCALE GENOMIC DNA]</scope>
    <source>
        <strain evidence="1 2">CBS 650.93</strain>
    </source>
</reference>
<dbReference type="HOGENOM" id="CLU_1058251_0_0_1"/>
<dbReference type="AlphaFoldDB" id="A0A0D2GZL2"/>
<gene>
    <name evidence="1" type="ORF">Z518_07186</name>
</gene>
<dbReference type="EMBL" id="KN847479">
    <property type="protein sequence ID" value="KIX03633.1"/>
    <property type="molecule type" value="Genomic_DNA"/>
</dbReference>
<organism evidence="1 2">
    <name type="scientific">Rhinocladiella mackenziei CBS 650.93</name>
    <dbReference type="NCBI Taxonomy" id="1442369"/>
    <lineage>
        <taxon>Eukaryota</taxon>
        <taxon>Fungi</taxon>
        <taxon>Dikarya</taxon>
        <taxon>Ascomycota</taxon>
        <taxon>Pezizomycotina</taxon>
        <taxon>Eurotiomycetes</taxon>
        <taxon>Chaetothyriomycetidae</taxon>
        <taxon>Chaetothyriales</taxon>
        <taxon>Herpotrichiellaceae</taxon>
        <taxon>Rhinocladiella</taxon>
    </lineage>
</organism>
<evidence type="ECO:0000313" key="2">
    <source>
        <dbReference type="Proteomes" id="UP000053617"/>
    </source>
</evidence>
<dbReference type="Pfam" id="PF13975">
    <property type="entry name" value="gag-asp_proteas"/>
    <property type="match status" value="1"/>
</dbReference>
<dbReference type="OrthoDB" id="6079484at2759"/>
<proteinExistence type="predicted"/>
<dbReference type="Gene3D" id="2.40.70.10">
    <property type="entry name" value="Acid Proteases"/>
    <property type="match status" value="1"/>
</dbReference>
<dbReference type="SUPFAM" id="SSF50630">
    <property type="entry name" value="Acid proteases"/>
    <property type="match status" value="1"/>
</dbReference>